<feature type="region of interest" description="Disordered" evidence="2">
    <location>
        <begin position="1"/>
        <end position="40"/>
    </location>
</feature>
<keyword evidence="5" id="KW-1185">Reference proteome</keyword>
<evidence type="ECO:0000256" key="1">
    <source>
        <dbReference type="SAM" id="Coils"/>
    </source>
</evidence>
<sequence length="337" mass="39846">MRGGARMTKIGKKIYKRKMRARKNKRPKGKKIPKQLIFKAEPYSSDSEEMAIAKHEESVDENKDREHMLSDDMGKNESKELLHTKYGGVNEDGTDGTDAAEFDGVFYYRPRNETDAEWQHEFEEKFNKLYQKLAELHNSTETVYRYMDEDPWWSATWRKRQDLTEYFAMNALVNLQYVELMDEYMKLKIEGKWFPEHKIGFRISETKKMLEQLEQQRPEISKQMHDVLHAFISQDKMEDKERARVKAKLNISESEDDIQKPIMLEEFLQLTNLASSEDLKRREKRLEREDQKKKLAIEYKGKENDVDFWKGKLKNAINLQESFGTCLSAVTCEAGGR</sequence>
<proteinExistence type="predicted"/>
<reference evidence="4" key="3">
    <citation type="submission" date="2016-03" db="UniProtKB">
        <authorList>
            <consortium name="EnsemblProtists"/>
        </authorList>
    </citation>
    <scope>IDENTIFICATION</scope>
</reference>
<organism evidence="3">
    <name type="scientific">Guillardia theta (strain CCMP2712)</name>
    <name type="common">Cryptophyte</name>
    <dbReference type="NCBI Taxonomy" id="905079"/>
    <lineage>
        <taxon>Eukaryota</taxon>
        <taxon>Cryptophyceae</taxon>
        <taxon>Pyrenomonadales</taxon>
        <taxon>Geminigeraceae</taxon>
        <taxon>Guillardia</taxon>
    </lineage>
</organism>
<name>L1J8H5_GUITC</name>
<accession>L1J8H5</accession>
<evidence type="ECO:0000313" key="5">
    <source>
        <dbReference type="Proteomes" id="UP000011087"/>
    </source>
</evidence>
<dbReference type="RefSeq" id="XP_005831823.1">
    <property type="nucleotide sequence ID" value="XM_005831766.1"/>
</dbReference>
<dbReference type="GeneID" id="17301537"/>
<dbReference type="PaxDb" id="55529-EKX44843"/>
<keyword evidence="1" id="KW-0175">Coiled coil</keyword>
<dbReference type="HOGENOM" id="CLU_824996_0_0_1"/>
<dbReference type="AlphaFoldDB" id="L1J8H5"/>
<dbReference type="EnsemblProtists" id="EKX44843">
    <property type="protein sequence ID" value="EKX44843"/>
    <property type="gene ID" value="GUITHDRAFT_109266"/>
</dbReference>
<reference evidence="5" key="2">
    <citation type="submission" date="2012-11" db="EMBL/GenBank/DDBJ databases">
        <authorList>
            <person name="Kuo A."/>
            <person name="Curtis B.A."/>
            <person name="Tanifuji G."/>
            <person name="Burki F."/>
            <person name="Gruber A."/>
            <person name="Irimia M."/>
            <person name="Maruyama S."/>
            <person name="Arias M.C."/>
            <person name="Ball S.G."/>
            <person name="Gile G.H."/>
            <person name="Hirakawa Y."/>
            <person name="Hopkins J.F."/>
            <person name="Rensing S.A."/>
            <person name="Schmutz J."/>
            <person name="Symeonidi A."/>
            <person name="Elias M."/>
            <person name="Eveleigh R.J."/>
            <person name="Herman E.K."/>
            <person name="Klute M.J."/>
            <person name="Nakayama T."/>
            <person name="Obornik M."/>
            <person name="Reyes-Prieto A."/>
            <person name="Armbrust E.V."/>
            <person name="Aves S.J."/>
            <person name="Beiko R.G."/>
            <person name="Coutinho P."/>
            <person name="Dacks J.B."/>
            <person name="Durnford D.G."/>
            <person name="Fast N.M."/>
            <person name="Green B.R."/>
            <person name="Grisdale C."/>
            <person name="Hempe F."/>
            <person name="Henrissat B."/>
            <person name="Hoppner M.P."/>
            <person name="Ishida K.-I."/>
            <person name="Kim E."/>
            <person name="Koreny L."/>
            <person name="Kroth P.G."/>
            <person name="Liu Y."/>
            <person name="Malik S.-B."/>
            <person name="Maier U.G."/>
            <person name="McRose D."/>
            <person name="Mock T."/>
            <person name="Neilson J.A."/>
            <person name="Onodera N.T."/>
            <person name="Poole A.M."/>
            <person name="Pritham E.J."/>
            <person name="Richards T.A."/>
            <person name="Rocap G."/>
            <person name="Roy S.W."/>
            <person name="Sarai C."/>
            <person name="Schaack S."/>
            <person name="Shirato S."/>
            <person name="Slamovits C.H."/>
            <person name="Spencer D.F."/>
            <person name="Suzuki S."/>
            <person name="Worden A.Z."/>
            <person name="Zauner S."/>
            <person name="Barry K."/>
            <person name="Bell C."/>
            <person name="Bharti A.K."/>
            <person name="Crow J.A."/>
            <person name="Grimwood J."/>
            <person name="Kramer R."/>
            <person name="Lindquist E."/>
            <person name="Lucas S."/>
            <person name="Salamov A."/>
            <person name="McFadden G.I."/>
            <person name="Lane C.E."/>
            <person name="Keeling P.J."/>
            <person name="Gray M.W."/>
            <person name="Grigoriev I.V."/>
            <person name="Archibald J.M."/>
        </authorList>
    </citation>
    <scope>NUCLEOTIDE SEQUENCE</scope>
    <source>
        <strain evidence="5">CCMP2712</strain>
    </source>
</reference>
<evidence type="ECO:0000313" key="3">
    <source>
        <dbReference type="EMBL" id="EKX44843.1"/>
    </source>
</evidence>
<dbReference type="EMBL" id="JH993002">
    <property type="protein sequence ID" value="EKX44843.1"/>
    <property type="molecule type" value="Genomic_DNA"/>
</dbReference>
<feature type="coiled-coil region" evidence="1">
    <location>
        <begin position="203"/>
        <end position="257"/>
    </location>
</feature>
<evidence type="ECO:0000313" key="4">
    <source>
        <dbReference type="EnsemblProtists" id="EKX44843"/>
    </source>
</evidence>
<reference evidence="3 5" key="1">
    <citation type="journal article" date="2012" name="Nature">
        <title>Algal genomes reveal evolutionary mosaicism and the fate of nucleomorphs.</title>
        <authorList>
            <consortium name="DOE Joint Genome Institute"/>
            <person name="Curtis B.A."/>
            <person name="Tanifuji G."/>
            <person name="Burki F."/>
            <person name="Gruber A."/>
            <person name="Irimia M."/>
            <person name="Maruyama S."/>
            <person name="Arias M.C."/>
            <person name="Ball S.G."/>
            <person name="Gile G.H."/>
            <person name="Hirakawa Y."/>
            <person name="Hopkins J.F."/>
            <person name="Kuo A."/>
            <person name="Rensing S.A."/>
            <person name="Schmutz J."/>
            <person name="Symeonidi A."/>
            <person name="Elias M."/>
            <person name="Eveleigh R.J."/>
            <person name="Herman E.K."/>
            <person name="Klute M.J."/>
            <person name="Nakayama T."/>
            <person name="Obornik M."/>
            <person name="Reyes-Prieto A."/>
            <person name="Armbrust E.V."/>
            <person name="Aves S.J."/>
            <person name="Beiko R.G."/>
            <person name="Coutinho P."/>
            <person name="Dacks J.B."/>
            <person name="Durnford D.G."/>
            <person name="Fast N.M."/>
            <person name="Green B.R."/>
            <person name="Grisdale C.J."/>
            <person name="Hempel F."/>
            <person name="Henrissat B."/>
            <person name="Hoppner M.P."/>
            <person name="Ishida K."/>
            <person name="Kim E."/>
            <person name="Koreny L."/>
            <person name="Kroth P.G."/>
            <person name="Liu Y."/>
            <person name="Malik S.B."/>
            <person name="Maier U.G."/>
            <person name="McRose D."/>
            <person name="Mock T."/>
            <person name="Neilson J.A."/>
            <person name="Onodera N.T."/>
            <person name="Poole A.M."/>
            <person name="Pritham E.J."/>
            <person name="Richards T.A."/>
            <person name="Rocap G."/>
            <person name="Roy S.W."/>
            <person name="Sarai C."/>
            <person name="Schaack S."/>
            <person name="Shirato S."/>
            <person name="Slamovits C.H."/>
            <person name="Spencer D.F."/>
            <person name="Suzuki S."/>
            <person name="Worden A.Z."/>
            <person name="Zauner S."/>
            <person name="Barry K."/>
            <person name="Bell C."/>
            <person name="Bharti A.K."/>
            <person name="Crow J.A."/>
            <person name="Grimwood J."/>
            <person name="Kramer R."/>
            <person name="Lindquist E."/>
            <person name="Lucas S."/>
            <person name="Salamov A."/>
            <person name="McFadden G.I."/>
            <person name="Lane C.E."/>
            <person name="Keeling P.J."/>
            <person name="Gray M.W."/>
            <person name="Grigoriev I.V."/>
            <person name="Archibald J.M."/>
        </authorList>
    </citation>
    <scope>NUCLEOTIDE SEQUENCE</scope>
    <source>
        <strain evidence="3 5">CCMP2712</strain>
    </source>
</reference>
<gene>
    <name evidence="3" type="ORF">GUITHDRAFT_109266</name>
</gene>
<feature type="compositionally biased region" description="Basic residues" evidence="2">
    <location>
        <begin position="9"/>
        <end position="33"/>
    </location>
</feature>
<evidence type="ECO:0000256" key="2">
    <source>
        <dbReference type="SAM" id="MobiDB-lite"/>
    </source>
</evidence>
<protein>
    <submittedName>
        <fullName evidence="3 4">Uncharacterized protein</fullName>
    </submittedName>
</protein>
<dbReference type="Proteomes" id="UP000011087">
    <property type="component" value="Unassembled WGS sequence"/>
</dbReference>
<dbReference type="KEGG" id="gtt:GUITHDRAFT_109266"/>